<keyword evidence="2" id="KW-1185">Reference proteome</keyword>
<reference evidence="1" key="1">
    <citation type="submission" date="2021-02" db="EMBL/GenBank/DDBJ databases">
        <authorList>
            <person name="Dougan E. K."/>
            <person name="Rhodes N."/>
            <person name="Thang M."/>
            <person name="Chan C."/>
        </authorList>
    </citation>
    <scope>NUCLEOTIDE SEQUENCE</scope>
</reference>
<gene>
    <name evidence="1" type="ORF">PGLA1383_LOCUS1191</name>
</gene>
<proteinExistence type="predicted"/>
<sequence length="222" mass="24746">MSEAGIAQPIADAILARGYASASLFSYAMTSAAQLENFILEVLVTVEALGNGFTALTVTTSPMAAGLRRLQWDAWALAQGAGIPAQTGTIQELAWTDAPPPRLSAEIMRNMKQTFQTNYPGEVIDRDTTPSVRLWSTVYQFLRPENVIRWLPWTQLVCEKKSQEIVEARAHRHARSDLQILTQLCWEDVPQLDESDLRPNPFFISQLQAIRRNTFALCGGCH</sequence>
<name>A0A813D997_POLGL</name>
<dbReference type="EMBL" id="CAJNNV010000321">
    <property type="protein sequence ID" value="CAE8582189.1"/>
    <property type="molecule type" value="Genomic_DNA"/>
</dbReference>
<comment type="caution">
    <text evidence="1">The sequence shown here is derived from an EMBL/GenBank/DDBJ whole genome shotgun (WGS) entry which is preliminary data.</text>
</comment>
<dbReference type="OrthoDB" id="445329at2759"/>
<protein>
    <submittedName>
        <fullName evidence="1">Uncharacterized protein</fullName>
    </submittedName>
</protein>
<dbReference type="AlphaFoldDB" id="A0A813D997"/>
<organism evidence="1 2">
    <name type="scientific">Polarella glacialis</name>
    <name type="common">Dinoflagellate</name>
    <dbReference type="NCBI Taxonomy" id="89957"/>
    <lineage>
        <taxon>Eukaryota</taxon>
        <taxon>Sar</taxon>
        <taxon>Alveolata</taxon>
        <taxon>Dinophyceae</taxon>
        <taxon>Suessiales</taxon>
        <taxon>Suessiaceae</taxon>
        <taxon>Polarella</taxon>
    </lineage>
</organism>
<accession>A0A813D997</accession>
<dbReference type="Proteomes" id="UP000654075">
    <property type="component" value="Unassembled WGS sequence"/>
</dbReference>
<feature type="non-terminal residue" evidence="1">
    <location>
        <position position="222"/>
    </location>
</feature>
<evidence type="ECO:0000313" key="2">
    <source>
        <dbReference type="Proteomes" id="UP000654075"/>
    </source>
</evidence>
<evidence type="ECO:0000313" key="1">
    <source>
        <dbReference type="EMBL" id="CAE8582189.1"/>
    </source>
</evidence>